<dbReference type="GO" id="GO:0046983">
    <property type="term" value="F:protein dimerization activity"/>
    <property type="evidence" value="ECO:0007669"/>
    <property type="project" value="InterPro"/>
</dbReference>
<comment type="caution">
    <text evidence="1">The sequence shown here is derived from an EMBL/GenBank/DDBJ whole genome shotgun (WGS) entry which is preliminary data.</text>
</comment>
<name>A0A5D4T5S2_9BACI</name>
<dbReference type="GO" id="GO:0043937">
    <property type="term" value="P:regulation of sporulation"/>
    <property type="evidence" value="ECO:0007669"/>
    <property type="project" value="InterPro"/>
</dbReference>
<dbReference type="InterPro" id="IPR018540">
    <property type="entry name" value="Spo0E-like"/>
</dbReference>
<protein>
    <submittedName>
        <fullName evidence="1">Aspartyl-phosphate phosphatase Spo0E family protein</fullName>
    </submittedName>
</protein>
<dbReference type="SUPFAM" id="SSF140500">
    <property type="entry name" value="BAS1536-like"/>
    <property type="match status" value="1"/>
</dbReference>
<dbReference type="Pfam" id="PF09388">
    <property type="entry name" value="SpoOE-like"/>
    <property type="match status" value="1"/>
</dbReference>
<sequence>MKLVELAVEKKRSQMMQTAFKTGLTSVETVKLSQELDEMLNVFIPPHFEEKHINHSQIKKK</sequence>
<dbReference type="Proteomes" id="UP000322524">
    <property type="component" value="Unassembled WGS sequence"/>
</dbReference>
<evidence type="ECO:0000313" key="1">
    <source>
        <dbReference type="EMBL" id="TYS70933.1"/>
    </source>
</evidence>
<proteinExistence type="predicted"/>
<dbReference type="InterPro" id="IPR036638">
    <property type="entry name" value="HLH_DNA-bd_sf"/>
</dbReference>
<dbReference type="InterPro" id="IPR037208">
    <property type="entry name" value="Spo0E-like_sf"/>
</dbReference>
<organism evidence="1 2">
    <name type="scientific">Sutcliffiella horikoshii</name>
    <dbReference type="NCBI Taxonomy" id="79883"/>
    <lineage>
        <taxon>Bacteria</taxon>
        <taxon>Bacillati</taxon>
        <taxon>Bacillota</taxon>
        <taxon>Bacilli</taxon>
        <taxon>Bacillales</taxon>
        <taxon>Bacillaceae</taxon>
        <taxon>Sutcliffiella</taxon>
    </lineage>
</organism>
<gene>
    <name evidence="1" type="ORF">FZC76_03295</name>
</gene>
<dbReference type="AlphaFoldDB" id="A0A5D4T5S2"/>
<accession>A0A5D4T5S2</accession>
<dbReference type="EMBL" id="VTEV01000001">
    <property type="protein sequence ID" value="TYS70933.1"/>
    <property type="molecule type" value="Genomic_DNA"/>
</dbReference>
<dbReference type="Gene3D" id="4.10.280.10">
    <property type="entry name" value="Helix-loop-helix DNA-binding domain"/>
    <property type="match status" value="1"/>
</dbReference>
<evidence type="ECO:0000313" key="2">
    <source>
        <dbReference type="Proteomes" id="UP000322524"/>
    </source>
</evidence>
<reference evidence="1 2" key="1">
    <citation type="submission" date="2019-08" db="EMBL/GenBank/DDBJ databases">
        <title>Bacillus genomes from the desert of Cuatro Cienegas, Coahuila.</title>
        <authorList>
            <person name="Olmedo-Alvarez G."/>
        </authorList>
    </citation>
    <scope>NUCLEOTIDE SEQUENCE [LARGE SCALE GENOMIC DNA]</scope>
    <source>
        <strain evidence="1 2">CH28_1T</strain>
    </source>
</reference>
<dbReference type="OrthoDB" id="2973893at2"/>
<dbReference type="RefSeq" id="WP_148986834.1">
    <property type="nucleotide sequence ID" value="NZ_VTEV01000001.1"/>
</dbReference>